<accession>A0A7X3IGA3</accession>
<dbReference type="Proteomes" id="UP000460318">
    <property type="component" value="Unassembled WGS sequence"/>
</dbReference>
<reference evidence="1 2" key="1">
    <citation type="submission" date="2019-12" db="EMBL/GenBank/DDBJ databases">
        <title>Paenibacillus sp. nov., an endophytic bacterium isolated from the stem of Dendrobium.</title>
        <authorList>
            <person name="Zhao R."/>
        </authorList>
    </citation>
    <scope>NUCLEOTIDE SEQUENCE [LARGE SCALE GENOMIC DNA]</scope>
    <source>
        <strain evidence="1 2">HJL G12</strain>
    </source>
</reference>
<evidence type="ECO:0000313" key="1">
    <source>
        <dbReference type="EMBL" id="MWV43398.1"/>
    </source>
</evidence>
<gene>
    <name evidence="1" type="ORF">GRF59_07105</name>
</gene>
<organism evidence="1 2">
    <name type="scientific">Paenibacillus dendrobii</name>
    <dbReference type="NCBI Taxonomy" id="2691084"/>
    <lineage>
        <taxon>Bacteria</taxon>
        <taxon>Bacillati</taxon>
        <taxon>Bacillota</taxon>
        <taxon>Bacilli</taxon>
        <taxon>Bacillales</taxon>
        <taxon>Paenibacillaceae</taxon>
        <taxon>Paenibacillus</taxon>
    </lineage>
</organism>
<name>A0A7X3IGA3_9BACL</name>
<keyword evidence="2" id="KW-1185">Reference proteome</keyword>
<dbReference type="AlphaFoldDB" id="A0A7X3IGA3"/>
<dbReference type="EMBL" id="WUBI01000001">
    <property type="protein sequence ID" value="MWV43398.1"/>
    <property type="molecule type" value="Genomic_DNA"/>
</dbReference>
<sequence length="151" mass="17764">MVKEIQINDWIIELDLDRTREYYTMHDLNGDCSCNICKNYRVNCEYMSSELFEFFRKLGVDPSKEGEFMEFGLNEKGEVHYMGFYHLVGNIIAGPTKIIDKWSSINLIKIDNYGLGFSSEDIACVPNDFPKPIIQLEFSCYIPWRIKEKYE</sequence>
<protein>
    <submittedName>
        <fullName evidence="1">Uncharacterized protein</fullName>
    </submittedName>
</protein>
<evidence type="ECO:0000313" key="2">
    <source>
        <dbReference type="Proteomes" id="UP000460318"/>
    </source>
</evidence>
<comment type="caution">
    <text evidence="1">The sequence shown here is derived from an EMBL/GenBank/DDBJ whole genome shotgun (WGS) entry which is preliminary data.</text>
</comment>
<proteinExistence type="predicted"/>